<gene>
    <name evidence="1" type="ORF">THAOC_31691</name>
</gene>
<dbReference type="AlphaFoldDB" id="K0RKJ0"/>
<proteinExistence type="predicted"/>
<dbReference type="InterPro" id="IPR011990">
    <property type="entry name" value="TPR-like_helical_dom_sf"/>
</dbReference>
<sequence length="122" mass="13826">MRNLRRRDEGKREVDIYLVMSLMPSKLRADIEQSKRRRGLEHLAADQGEAPALRLLFKIHENGHLGQEQSETLAFEYLKQAADKGCLISQSEIATGSHETITEPITNEDALYYATLACSPRI</sequence>
<evidence type="ECO:0000313" key="2">
    <source>
        <dbReference type="Proteomes" id="UP000266841"/>
    </source>
</evidence>
<dbReference type="SUPFAM" id="SSF81901">
    <property type="entry name" value="HCP-like"/>
    <property type="match status" value="1"/>
</dbReference>
<keyword evidence="2" id="KW-1185">Reference proteome</keyword>
<dbReference type="SMART" id="SM00671">
    <property type="entry name" value="SEL1"/>
    <property type="match status" value="1"/>
</dbReference>
<accession>K0RKJ0</accession>
<protein>
    <submittedName>
        <fullName evidence="1">Uncharacterized protein</fullName>
    </submittedName>
</protein>
<organism evidence="1 2">
    <name type="scientific">Thalassiosira oceanica</name>
    <name type="common">Marine diatom</name>
    <dbReference type="NCBI Taxonomy" id="159749"/>
    <lineage>
        <taxon>Eukaryota</taxon>
        <taxon>Sar</taxon>
        <taxon>Stramenopiles</taxon>
        <taxon>Ochrophyta</taxon>
        <taxon>Bacillariophyta</taxon>
        <taxon>Coscinodiscophyceae</taxon>
        <taxon>Thalassiosirophycidae</taxon>
        <taxon>Thalassiosirales</taxon>
        <taxon>Thalassiosiraceae</taxon>
        <taxon>Thalassiosira</taxon>
    </lineage>
</organism>
<name>K0RKJ0_THAOC</name>
<reference evidence="1 2" key="1">
    <citation type="journal article" date="2012" name="Genome Biol.">
        <title>Genome and low-iron response of an oceanic diatom adapted to chronic iron limitation.</title>
        <authorList>
            <person name="Lommer M."/>
            <person name="Specht M."/>
            <person name="Roy A.S."/>
            <person name="Kraemer L."/>
            <person name="Andreson R."/>
            <person name="Gutowska M.A."/>
            <person name="Wolf J."/>
            <person name="Bergner S.V."/>
            <person name="Schilhabel M.B."/>
            <person name="Klostermeier U.C."/>
            <person name="Beiko R.G."/>
            <person name="Rosenstiel P."/>
            <person name="Hippler M."/>
            <person name="Laroche J."/>
        </authorList>
    </citation>
    <scope>NUCLEOTIDE SEQUENCE [LARGE SCALE GENOMIC DNA]</scope>
    <source>
        <strain evidence="1 2">CCMP1005</strain>
    </source>
</reference>
<dbReference type="Proteomes" id="UP000266841">
    <property type="component" value="Unassembled WGS sequence"/>
</dbReference>
<dbReference type="EMBL" id="AGNL01044805">
    <property type="protein sequence ID" value="EJK49436.1"/>
    <property type="molecule type" value="Genomic_DNA"/>
</dbReference>
<comment type="caution">
    <text evidence="1">The sequence shown here is derived from an EMBL/GenBank/DDBJ whole genome shotgun (WGS) entry which is preliminary data.</text>
</comment>
<dbReference type="InterPro" id="IPR006597">
    <property type="entry name" value="Sel1-like"/>
</dbReference>
<dbReference type="Gene3D" id="1.25.40.10">
    <property type="entry name" value="Tetratricopeptide repeat domain"/>
    <property type="match status" value="1"/>
</dbReference>
<evidence type="ECO:0000313" key="1">
    <source>
        <dbReference type="EMBL" id="EJK49436.1"/>
    </source>
</evidence>